<organism evidence="1 2">
    <name type="scientific">Gordoniibacillus kamchatkensis</name>
    <dbReference type="NCBI Taxonomy" id="1590651"/>
    <lineage>
        <taxon>Bacteria</taxon>
        <taxon>Bacillati</taxon>
        <taxon>Bacillota</taxon>
        <taxon>Bacilli</taxon>
        <taxon>Bacillales</taxon>
        <taxon>Paenibacillaceae</taxon>
        <taxon>Gordoniibacillus</taxon>
    </lineage>
</organism>
<dbReference type="Proteomes" id="UP000031967">
    <property type="component" value="Unassembled WGS sequence"/>
</dbReference>
<protein>
    <submittedName>
        <fullName evidence="1">Uncharacterized protein</fullName>
    </submittedName>
</protein>
<dbReference type="RefSeq" id="WP_156158278.1">
    <property type="nucleotide sequence ID" value="NZ_JXAK01000091.1"/>
</dbReference>
<reference evidence="1 2" key="1">
    <citation type="submission" date="2014-12" db="EMBL/GenBank/DDBJ databases">
        <title>Draft genome sequence of Paenibacillus kamchatkensis strain B-2647.</title>
        <authorList>
            <person name="Karlyshev A.V."/>
            <person name="Kudryashova E.B."/>
        </authorList>
    </citation>
    <scope>NUCLEOTIDE SEQUENCE [LARGE SCALE GENOMIC DNA]</scope>
    <source>
        <strain evidence="1 2">VKM B-2647</strain>
    </source>
</reference>
<evidence type="ECO:0000313" key="1">
    <source>
        <dbReference type="EMBL" id="KIL37848.1"/>
    </source>
</evidence>
<proteinExistence type="predicted"/>
<dbReference type="EMBL" id="JXAK01000091">
    <property type="protein sequence ID" value="KIL37848.1"/>
    <property type="molecule type" value="Genomic_DNA"/>
</dbReference>
<sequence length="78" mass="9068">MDHSRKFENERGWLLRPLLQVHMGQQQRALVRLMPLQLLSEQLPQLARCAQNFTAQAVDTGRSSCYIMAVTDIDNHYQ</sequence>
<gene>
    <name evidence="1" type="ORF">SD70_30220</name>
</gene>
<name>A0ABR5AAY1_9BACL</name>
<accession>A0ABR5AAY1</accession>
<keyword evidence="2" id="KW-1185">Reference proteome</keyword>
<evidence type="ECO:0000313" key="2">
    <source>
        <dbReference type="Proteomes" id="UP000031967"/>
    </source>
</evidence>
<comment type="caution">
    <text evidence="1">The sequence shown here is derived from an EMBL/GenBank/DDBJ whole genome shotgun (WGS) entry which is preliminary data.</text>
</comment>